<organism evidence="1 2">
    <name type="scientific">Ataeniobius toweri</name>
    <dbReference type="NCBI Taxonomy" id="208326"/>
    <lineage>
        <taxon>Eukaryota</taxon>
        <taxon>Metazoa</taxon>
        <taxon>Chordata</taxon>
        <taxon>Craniata</taxon>
        <taxon>Vertebrata</taxon>
        <taxon>Euteleostomi</taxon>
        <taxon>Actinopterygii</taxon>
        <taxon>Neopterygii</taxon>
        <taxon>Teleostei</taxon>
        <taxon>Neoteleostei</taxon>
        <taxon>Acanthomorphata</taxon>
        <taxon>Ovalentaria</taxon>
        <taxon>Atherinomorphae</taxon>
        <taxon>Cyprinodontiformes</taxon>
        <taxon>Goodeidae</taxon>
        <taxon>Ataeniobius</taxon>
    </lineage>
</organism>
<evidence type="ECO:0000313" key="1">
    <source>
        <dbReference type="EMBL" id="MED6262479.1"/>
    </source>
</evidence>
<dbReference type="Proteomes" id="UP001345963">
    <property type="component" value="Unassembled WGS sequence"/>
</dbReference>
<sequence>MSIKCSLSAVPDDMPPILIYARKGGGSCSSAVLTSVDVILARLHVQGEGDVSPALALFSMPRTEKNSSDCLDIKGQIFKRCVCKKPQANLFASAKLIYKQGANWIPCVKSAE</sequence>
<dbReference type="EMBL" id="JAHUTI010092759">
    <property type="protein sequence ID" value="MED6262479.1"/>
    <property type="molecule type" value="Genomic_DNA"/>
</dbReference>
<accession>A0ABU7CLT2</accession>
<gene>
    <name evidence="1" type="ORF">ATANTOWER_020123</name>
</gene>
<proteinExistence type="predicted"/>
<keyword evidence="2" id="KW-1185">Reference proteome</keyword>
<name>A0ABU7CLT2_9TELE</name>
<evidence type="ECO:0000313" key="2">
    <source>
        <dbReference type="Proteomes" id="UP001345963"/>
    </source>
</evidence>
<protein>
    <submittedName>
        <fullName evidence="1">Uncharacterized protein</fullName>
    </submittedName>
</protein>
<comment type="caution">
    <text evidence="1">The sequence shown here is derived from an EMBL/GenBank/DDBJ whole genome shotgun (WGS) entry which is preliminary data.</text>
</comment>
<reference evidence="1 2" key="1">
    <citation type="submission" date="2021-07" db="EMBL/GenBank/DDBJ databases">
        <authorList>
            <person name="Palmer J.M."/>
        </authorList>
    </citation>
    <scope>NUCLEOTIDE SEQUENCE [LARGE SCALE GENOMIC DNA]</scope>
    <source>
        <strain evidence="1 2">AT_MEX2019</strain>
        <tissue evidence="1">Muscle</tissue>
    </source>
</reference>